<dbReference type="AlphaFoldDB" id="A0A2M4CB93"/>
<reference evidence="1" key="1">
    <citation type="submission" date="2018-01" db="EMBL/GenBank/DDBJ databases">
        <title>An insight into the sialome of Amazonian anophelines.</title>
        <authorList>
            <person name="Ribeiro J.M."/>
            <person name="Scarpassa V."/>
            <person name="Calvo E."/>
        </authorList>
    </citation>
    <scope>NUCLEOTIDE SEQUENCE</scope>
    <source>
        <tissue evidence="1">Salivary glands</tissue>
    </source>
</reference>
<sequence>MMCALRKRHFVVISFCNNFTLCLCKNTNTHMRARARPRLRHIQAPPFLAHCTRRPARHHISGDIRWGRHRRMWGDGLLLCT</sequence>
<protein>
    <submittedName>
        <fullName evidence="1">Putative secreted protein</fullName>
    </submittedName>
</protein>
<dbReference type="EMBL" id="GGFJ01013481">
    <property type="protein sequence ID" value="MBW62622.1"/>
    <property type="molecule type" value="Transcribed_RNA"/>
</dbReference>
<accession>A0A2M4CB93</accession>
<name>A0A2M4CB93_9DIPT</name>
<organism evidence="1">
    <name type="scientific">Anopheles marajoara</name>
    <dbReference type="NCBI Taxonomy" id="58244"/>
    <lineage>
        <taxon>Eukaryota</taxon>
        <taxon>Metazoa</taxon>
        <taxon>Ecdysozoa</taxon>
        <taxon>Arthropoda</taxon>
        <taxon>Hexapoda</taxon>
        <taxon>Insecta</taxon>
        <taxon>Pterygota</taxon>
        <taxon>Neoptera</taxon>
        <taxon>Endopterygota</taxon>
        <taxon>Diptera</taxon>
        <taxon>Nematocera</taxon>
        <taxon>Culicoidea</taxon>
        <taxon>Culicidae</taxon>
        <taxon>Anophelinae</taxon>
        <taxon>Anopheles</taxon>
    </lineage>
</organism>
<proteinExistence type="predicted"/>
<evidence type="ECO:0000313" key="1">
    <source>
        <dbReference type="EMBL" id="MBW62622.1"/>
    </source>
</evidence>